<proteinExistence type="predicted"/>
<dbReference type="PANTHER" id="PTHR30146">
    <property type="entry name" value="LACI-RELATED TRANSCRIPTIONAL REPRESSOR"/>
    <property type="match status" value="1"/>
</dbReference>
<accession>A0A844G7X9</accession>
<evidence type="ECO:0000256" key="2">
    <source>
        <dbReference type="ARBA" id="ARBA00023125"/>
    </source>
</evidence>
<reference evidence="5 6" key="1">
    <citation type="submission" date="2019-08" db="EMBL/GenBank/DDBJ databases">
        <title>In-depth cultivation of the pig gut microbiome towards novel bacterial diversity and tailored functional studies.</title>
        <authorList>
            <person name="Wylensek D."/>
            <person name="Hitch T.C.A."/>
            <person name="Clavel T."/>
        </authorList>
    </citation>
    <scope>NUCLEOTIDE SEQUENCE [LARGE SCALE GENOMIC DNA]</scope>
    <source>
        <strain evidence="5 6">BBE-744-WT-12</strain>
    </source>
</reference>
<dbReference type="InterPro" id="IPR036388">
    <property type="entry name" value="WH-like_DNA-bd_sf"/>
</dbReference>
<sequence length="362" mass="40295">MEQAILKTDILYDQLRRELSKYAPGDKFITSREIMKRFNVSQLIVDRTVVKFRTAGLLRVVPGRGTFVTEEVGRLNTEIPSTFLFAVPRWNSSDLTLMERHLAAVREKYLPTRILVHSYDYSERVPARLPLEEENVAGVAMLTSADSWDSAALRKLEEYASRVPLVIMNRHRGDTRLLSVGVNDTFAGSLAADHLFQYGHRSIAVLVSEPPNGVIRERLNGVLTYAELHGMKCKVLDCGVRSGDYAPDKTYRHFAGVLKRGIDFTGLIGIADSLSGAVNACHNAGIRIPEELSVVNIEPGQSAEIHHPPLDCVDVNLEGQIDAILEILSRPDRYAPDNNPFEYFKPAMVVNGSVRNPAQSDV</sequence>
<dbReference type="InterPro" id="IPR000524">
    <property type="entry name" value="Tscrpt_reg_HTH_GntR"/>
</dbReference>
<organism evidence="5 6">
    <name type="scientific">Victivallis lenta</name>
    <dbReference type="NCBI Taxonomy" id="2606640"/>
    <lineage>
        <taxon>Bacteria</taxon>
        <taxon>Pseudomonadati</taxon>
        <taxon>Lentisphaerota</taxon>
        <taxon>Lentisphaeria</taxon>
        <taxon>Victivallales</taxon>
        <taxon>Victivallaceae</taxon>
        <taxon>Victivallis</taxon>
    </lineage>
</organism>
<name>A0A844G7X9_9BACT</name>
<dbReference type="PANTHER" id="PTHR30146:SF24">
    <property type="entry name" value="XYLOSE OPERON REGULATORY PROTEIN"/>
    <property type="match status" value="1"/>
</dbReference>
<feature type="domain" description="HTH gntR-type" evidence="4">
    <location>
        <begin position="5"/>
        <end position="71"/>
    </location>
</feature>
<keyword evidence="1" id="KW-0805">Transcription regulation</keyword>
<gene>
    <name evidence="5" type="ORF">FYJ85_18155</name>
</gene>
<evidence type="ECO:0000313" key="5">
    <source>
        <dbReference type="EMBL" id="MST98962.1"/>
    </source>
</evidence>
<protein>
    <submittedName>
        <fullName evidence="5">GntR family transcriptional regulator</fullName>
    </submittedName>
</protein>
<dbReference type="InterPro" id="IPR046335">
    <property type="entry name" value="LacI/GalR-like_sensor"/>
</dbReference>
<evidence type="ECO:0000256" key="1">
    <source>
        <dbReference type="ARBA" id="ARBA00023015"/>
    </source>
</evidence>
<dbReference type="GO" id="GO:0000976">
    <property type="term" value="F:transcription cis-regulatory region binding"/>
    <property type="evidence" value="ECO:0007669"/>
    <property type="project" value="TreeGrafter"/>
</dbReference>
<evidence type="ECO:0000256" key="3">
    <source>
        <dbReference type="ARBA" id="ARBA00023163"/>
    </source>
</evidence>
<evidence type="ECO:0000313" key="6">
    <source>
        <dbReference type="Proteomes" id="UP000435649"/>
    </source>
</evidence>
<comment type="caution">
    <text evidence="5">The sequence shown here is derived from an EMBL/GenBank/DDBJ whole genome shotgun (WGS) entry which is preliminary data.</text>
</comment>
<dbReference type="Gene3D" id="3.40.50.2300">
    <property type="match status" value="2"/>
</dbReference>
<keyword evidence="6" id="KW-1185">Reference proteome</keyword>
<dbReference type="PROSITE" id="PS50949">
    <property type="entry name" value="HTH_GNTR"/>
    <property type="match status" value="1"/>
</dbReference>
<dbReference type="SUPFAM" id="SSF53822">
    <property type="entry name" value="Periplasmic binding protein-like I"/>
    <property type="match status" value="1"/>
</dbReference>
<dbReference type="EMBL" id="VUNS01000026">
    <property type="protein sequence ID" value="MST98962.1"/>
    <property type="molecule type" value="Genomic_DNA"/>
</dbReference>
<dbReference type="InterPro" id="IPR028082">
    <property type="entry name" value="Peripla_BP_I"/>
</dbReference>
<dbReference type="CDD" id="cd06267">
    <property type="entry name" value="PBP1_LacI_sugar_binding-like"/>
    <property type="match status" value="1"/>
</dbReference>
<dbReference type="SUPFAM" id="SSF46785">
    <property type="entry name" value="Winged helix' DNA-binding domain"/>
    <property type="match status" value="1"/>
</dbReference>
<dbReference type="Gene3D" id="1.10.10.10">
    <property type="entry name" value="Winged helix-like DNA-binding domain superfamily/Winged helix DNA-binding domain"/>
    <property type="match status" value="1"/>
</dbReference>
<dbReference type="AlphaFoldDB" id="A0A844G7X9"/>
<dbReference type="SMART" id="SM00345">
    <property type="entry name" value="HTH_GNTR"/>
    <property type="match status" value="1"/>
</dbReference>
<keyword evidence="3" id="KW-0804">Transcription</keyword>
<dbReference type="Proteomes" id="UP000435649">
    <property type="component" value="Unassembled WGS sequence"/>
</dbReference>
<dbReference type="Pfam" id="PF13377">
    <property type="entry name" value="Peripla_BP_3"/>
    <property type="match status" value="1"/>
</dbReference>
<dbReference type="GO" id="GO:0003700">
    <property type="term" value="F:DNA-binding transcription factor activity"/>
    <property type="evidence" value="ECO:0007669"/>
    <property type="project" value="InterPro"/>
</dbReference>
<keyword evidence="2" id="KW-0238">DNA-binding</keyword>
<dbReference type="InterPro" id="IPR036390">
    <property type="entry name" value="WH_DNA-bd_sf"/>
</dbReference>
<dbReference type="RefSeq" id="WP_106052666.1">
    <property type="nucleotide sequence ID" value="NZ_CALXOB010000059.1"/>
</dbReference>
<evidence type="ECO:0000259" key="4">
    <source>
        <dbReference type="PROSITE" id="PS50949"/>
    </source>
</evidence>